<feature type="domain" description="Major facilitator superfamily (MFS) profile" evidence="7">
    <location>
        <begin position="23"/>
        <end position="440"/>
    </location>
</feature>
<evidence type="ECO:0000313" key="8">
    <source>
        <dbReference type="EMBL" id="MDG1641129.1"/>
    </source>
</evidence>
<evidence type="ECO:0000256" key="3">
    <source>
        <dbReference type="ARBA" id="ARBA00022692"/>
    </source>
</evidence>
<evidence type="ECO:0000256" key="5">
    <source>
        <dbReference type="ARBA" id="ARBA00023136"/>
    </source>
</evidence>
<dbReference type="CDD" id="cd17316">
    <property type="entry name" value="MFS_SV2_like"/>
    <property type="match status" value="1"/>
</dbReference>
<sequence>MNTGQHSGINFEDAPLSPVHKKVATGVFLGQVTDGFTLSIVGTGIGYATKSLNLTDFWVGLISAGAFIGILFGSLCIGPITDKIGRKLLFSVTMLIFAVLSVLQFFISDPLLLTIVRLAIGVTIGIDYTVSAALLTEWTPKRSRARMLSSLLIFWIVGFAVAYAADLIVVGMPHLGEDSWRWILCSSAIPGALAFIWRASTGIPESPGWLARKGRKEEALALIHNHLGTQYCLPQDEQGASTEKGAPSVSWFTLFGPELRHKTLVGGIFYACQVFPFFGIGIFLPLVLANLNIENPHAPGILYNVSMVIGVVFGVWLVDKISRRAYLMWTFYISAVILTIIALWHGMPPLLLVIMLSAFALVLSCAAVLENTYPPELFPTELRGSGVGFSIAVSRLGAAAGTFLLPVINTNYGIYASLGSCVVVLWFGTFVCQFWAPETSVHFQKASEGSSSGVTEKVHP</sequence>
<dbReference type="PANTHER" id="PTHR23508:SF10">
    <property type="entry name" value="CARBOXYLIC ACID TRANSPORTER PROTEIN HOMOLOG"/>
    <property type="match status" value="1"/>
</dbReference>
<dbReference type="PANTHER" id="PTHR23508">
    <property type="entry name" value="CARBOXYLIC ACID TRANSPORTER PROTEIN HOMOLOG"/>
    <property type="match status" value="1"/>
</dbReference>
<dbReference type="PROSITE" id="PS50850">
    <property type="entry name" value="MFS"/>
    <property type="match status" value="1"/>
</dbReference>
<evidence type="ECO:0000256" key="6">
    <source>
        <dbReference type="SAM" id="Phobius"/>
    </source>
</evidence>
<keyword evidence="4 6" id="KW-1133">Transmembrane helix</keyword>
<feature type="transmembrane region" description="Helical" evidence="6">
    <location>
        <begin position="389"/>
        <end position="408"/>
    </location>
</feature>
<reference evidence="8" key="1">
    <citation type="submission" date="2023-03" db="EMBL/GenBank/DDBJ databases">
        <title>identification of new KPC variant in Klebsiella huaxiensis from the Hospital Sewage Samples in China.</title>
        <authorList>
            <person name="Wu Y."/>
        </authorList>
    </citation>
    <scope>NUCLEOTIDE SEQUENCE</scope>
    <source>
        <strain evidence="8">ZR-9</strain>
    </source>
</reference>
<organism evidence="8 9">
    <name type="scientific">Klebsiella huaxiensis</name>
    <dbReference type="NCBI Taxonomy" id="2153354"/>
    <lineage>
        <taxon>Bacteria</taxon>
        <taxon>Pseudomonadati</taxon>
        <taxon>Pseudomonadota</taxon>
        <taxon>Gammaproteobacteria</taxon>
        <taxon>Enterobacterales</taxon>
        <taxon>Enterobacteriaceae</taxon>
        <taxon>Klebsiella/Raoultella group</taxon>
        <taxon>Klebsiella</taxon>
    </lineage>
</organism>
<dbReference type="InterPro" id="IPR005828">
    <property type="entry name" value="MFS_sugar_transport-like"/>
</dbReference>
<accession>A0ABT6E6U8</accession>
<feature type="transmembrane region" description="Helical" evidence="6">
    <location>
        <begin position="414"/>
        <end position="436"/>
    </location>
</feature>
<dbReference type="Pfam" id="PF00083">
    <property type="entry name" value="Sugar_tr"/>
    <property type="match status" value="1"/>
</dbReference>
<dbReference type="SUPFAM" id="SSF103473">
    <property type="entry name" value="MFS general substrate transporter"/>
    <property type="match status" value="1"/>
</dbReference>
<feature type="transmembrane region" description="Helical" evidence="6">
    <location>
        <begin position="325"/>
        <end position="344"/>
    </location>
</feature>
<dbReference type="RefSeq" id="WP_112216394.1">
    <property type="nucleotide sequence ID" value="NZ_CP036175.1"/>
</dbReference>
<evidence type="ECO:0000256" key="1">
    <source>
        <dbReference type="ARBA" id="ARBA00004141"/>
    </source>
</evidence>
<feature type="transmembrane region" description="Helical" evidence="6">
    <location>
        <begin position="268"/>
        <end position="289"/>
    </location>
</feature>
<name>A0ABT6E6U8_9ENTR</name>
<dbReference type="Gene3D" id="1.20.1250.20">
    <property type="entry name" value="MFS general substrate transporter like domains"/>
    <property type="match status" value="1"/>
</dbReference>
<proteinExistence type="predicted"/>
<dbReference type="Proteomes" id="UP001075001">
    <property type="component" value="Unassembled WGS sequence"/>
</dbReference>
<evidence type="ECO:0000259" key="7">
    <source>
        <dbReference type="PROSITE" id="PS50850"/>
    </source>
</evidence>
<keyword evidence="2" id="KW-1003">Cell membrane</keyword>
<gene>
    <name evidence="8" type="ORF">OXR69_004410</name>
</gene>
<dbReference type="InterPro" id="IPR020846">
    <property type="entry name" value="MFS_dom"/>
</dbReference>
<dbReference type="EMBL" id="JAPQEX020000001">
    <property type="protein sequence ID" value="MDG1641129.1"/>
    <property type="molecule type" value="Genomic_DNA"/>
</dbReference>
<evidence type="ECO:0000256" key="4">
    <source>
        <dbReference type="ARBA" id="ARBA00022989"/>
    </source>
</evidence>
<evidence type="ECO:0000313" key="9">
    <source>
        <dbReference type="Proteomes" id="UP001075001"/>
    </source>
</evidence>
<keyword evidence="9" id="KW-1185">Reference proteome</keyword>
<keyword evidence="3 6" id="KW-0812">Transmembrane</keyword>
<comment type="subcellular location">
    <subcellularLocation>
        <location evidence="1">Membrane</location>
        <topology evidence="1">Multi-pass membrane protein</topology>
    </subcellularLocation>
</comment>
<protein>
    <submittedName>
        <fullName evidence="8">MFS transporter</fullName>
    </submittedName>
</protein>
<feature type="transmembrane region" description="Helical" evidence="6">
    <location>
        <begin position="350"/>
        <end position="369"/>
    </location>
</feature>
<feature type="transmembrane region" description="Helical" evidence="6">
    <location>
        <begin position="113"/>
        <end position="135"/>
    </location>
</feature>
<feature type="transmembrane region" description="Helical" evidence="6">
    <location>
        <begin position="88"/>
        <end position="107"/>
    </location>
</feature>
<dbReference type="InterPro" id="IPR036259">
    <property type="entry name" value="MFS_trans_sf"/>
</dbReference>
<evidence type="ECO:0000256" key="2">
    <source>
        <dbReference type="ARBA" id="ARBA00022475"/>
    </source>
</evidence>
<comment type="caution">
    <text evidence="8">The sequence shown here is derived from an EMBL/GenBank/DDBJ whole genome shotgun (WGS) entry which is preliminary data.</text>
</comment>
<feature type="transmembrane region" description="Helical" evidence="6">
    <location>
        <begin position="57"/>
        <end position="76"/>
    </location>
</feature>
<keyword evidence="5 6" id="KW-0472">Membrane</keyword>
<feature type="transmembrane region" description="Helical" evidence="6">
    <location>
        <begin position="179"/>
        <end position="197"/>
    </location>
</feature>
<feature type="transmembrane region" description="Helical" evidence="6">
    <location>
        <begin position="147"/>
        <end position="173"/>
    </location>
</feature>
<feature type="transmembrane region" description="Helical" evidence="6">
    <location>
        <begin position="301"/>
        <end position="318"/>
    </location>
</feature>